<dbReference type="EMBL" id="AP024421">
    <property type="protein sequence ID" value="BCR90284.1"/>
    <property type="molecule type" value="Genomic_DNA"/>
</dbReference>
<name>A0A7R7VT45_ASPCH</name>
<accession>A0A7R7VT45</accession>
<dbReference type="SUPFAM" id="SSF52540">
    <property type="entry name" value="P-loop containing nucleoside triphosphate hydrolases"/>
    <property type="match status" value="1"/>
</dbReference>
<evidence type="ECO:0000313" key="1">
    <source>
        <dbReference type="EMBL" id="BCR90284.1"/>
    </source>
</evidence>
<keyword evidence="2" id="KW-1185">Reference proteome</keyword>
<gene>
    <name evidence="1" type="ORF">ACHE_60170S</name>
</gene>
<sequence>MAAAITSWVLNPIQSLTMSRRRTRELWCALSDDLQKSFPMECVAGKDNINTLKKKIWEEIREKIKNTIPHYSDLKLYSPVVQLNHEEEFDVKDGEFLHPRRMITSNPLFPESKDPNVDIVVVSGGATPQKRKRSESQGVNIPRTLPIAEYQLICPRERTVSKLAATLDDMNIVHVRGTPASGKTRLSELLRDYYRKEGRKVSLIKEWEKLNHNNPWNSLVRLVEKWNDEAQDTPTTTSQSEQDLSWVLTSNTVILVDEAQTTYNDAALWNTIFKERLTPNVYKFRLCLFCSYGSPAAGPDPTFFTPVKFSDEQRISLTPQNQQDSPPIGLFYDQEEFRDVISRLLTFHYEETFKFDEGALEYIFAVTNGHPGAVTSIVDVIYEAYRHDIKRGCIRTLTEDHVIWFLEDTATVFDKLRSKPVNRSFPDISRATNGISVILSKITEGSIPFDINDASIKFCYQKGWIHRVALDGGDVAVLPSRLHEKYVEYWIGKMSMPLPARFDSLPKLCKEVLGEFSITILRHSAEGKKISTASQPRPVEAQYQDEFHRGFVHLAGLGVPISSEWSRTKDGRVDFYIPEKKWAIELLRDHNRVDEHISRFKEGGKYHPWLKENMIKDWIIIDCATSLPTKEFSEPRLWHAVFINDYSELRLYNHQKALIMSVHLHI</sequence>
<reference evidence="1" key="2">
    <citation type="submission" date="2021-02" db="EMBL/GenBank/DDBJ databases">
        <title>Aspergillus chevalieri M1 genome sequence.</title>
        <authorList>
            <person name="Kadooka C."/>
            <person name="Mori K."/>
            <person name="Futagami T."/>
        </authorList>
    </citation>
    <scope>NUCLEOTIDE SEQUENCE</scope>
    <source>
        <strain evidence="1">M1</strain>
    </source>
</reference>
<dbReference type="RefSeq" id="XP_043138806.1">
    <property type="nucleotide sequence ID" value="XM_043281315.1"/>
</dbReference>
<protein>
    <submittedName>
        <fullName evidence="1">Uncharacterized protein</fullName>
    </submittedName>
</protein>
<dbReference type="GeneID" id="66984642"/>
<dbReference type="AlphaFoldDB" id="A0A7R7VT45"/>
<dbReference type="InterPro" id="IPR027417">
    <property type="entry name" value="P-loop_NTPase"/>
</dbReference>
<dbReference type="KEGG" id="ache:ACHE_60170S"/>
<reference evidence="1" key="1">
    <citation type="submission" date="2021-01" db="EMBL/GenBank/DDBJ databases">
        <authorList>
            <consortium name="Aspergillus chevalieri M1 genome sequencing consortium"/>
            <person name="Kazuki M."/>
            <person name="Futagami T."/>
        </authorList>
    </citation>
    <scope>NUCLEOTIDE SEQUENCE</scope>
    <source>
        <strain evidence="1">M1</strain>
    </source>
</reference>
<evidence type="ECO:0000313" key="2">
    <source>
        <dbReference type="Proteomes" id="UP000637239"/>
    </source>
</evidence>
<dbReference type="Proteomes" id="UP000637239">
    <property type="component" value="Chromosome 6"/>
</dbReference>
<proteinExistence type="predicted"/>
<organism evidence="1 2">
    <name type="scientific">Aspergillus chevalieri</name>
    <name type="common">Eurotium chevalieri</name>
    <dbReference type="NCBI Taxonomy" id="182096"/>
    <lineage>
        <taxon>Eukaryota</taxon>
        <taxon>Fungi</taxon>
        <taxon>Dikarya</taxon>
        <taxon>Ascomycota</taxon>
        <taxon>Pezizomycotina</taxon>
        <taxon>Eurotiomycetes</taxon>
        <taxon>Eurotiomycetidae</taxon>
        <taxon>Eurotiales</taxon>
        <taxon>Aspergillaceae</taxon>
        <taxon>Aspergillus</taxon>
        <taxon>Aspergillus subgen. Aspergillus</taxon>
    </lineage>
</organism>